<dbReference type="FunFam" id="3.20.20.70:FF:000056">
    <property type="entry name" value="hydroxyacid oxidase 2"/>
    <property type="match status" value="1"/>
</dbReference>
<dbReference type="GO" id="GO:0001561">
    <property type="term" value="P:fatty acid alpha-oxidation"/>
    <property type="evidence" value="ECO:0007669"/>
    <property type="project" value="TreeGrafter"/>
</dbReference>
<dbReference type="OMA" id="PEMQVWV"/>
<dbReference type="Gene3D" id="3.20.20.70">
    <property type="entry name" value="Aldolase class I"/>
    <property type="match status" value="1"/>
</dbReference>
<protein>
    <recommendedName>
        <fullName evidence="2">(S)-2-hydroxy-acid oxidase</fullName>
        <ecNumber evidence="2">1.1.3.15</ecNumber>
    </recommendedName>
</protein>
<dbReference type="PIRSF" id="PIRSF000138">
    <property type="entry name" value="Al-hdrx_acd_dh"/>
    <property type="match status" value="1"/>
</dbReference>
<dbReference type="Proteomes" id="UP000198287">
    <property type="component" value="Unassembled WGS sequence"/>
</dbReference>
<dbReference type="OrthoDB" id="25826at2759"/>
<comment type="similarity">
    <text evidence="4">Belongs to the FMN-dependent alpha-hydroxy acid dehydrogenase family.</text>
</comment>
<proteinExistence type="inferred from homology"/>
<evidence type="ECO:0000259" key="9">
    <source>
        <dbReference type="PROSITE" id="PS51349"/>
    </source>
</evidence>
<evidence type="ECO:0000256" key="6">
    <source>
        <dbReference type="ARBA" id="ARBA00029327"/>
    </source>
</evidence>
<reference evidence="10 11" key="1">
    <citation type="submission" date="2015-12" db="EMBL/GenBank/DDBJ databases">
        <title>The genome of Folsomia candida.</title>
        <authorList>
            <person name="Faddeeva A."/>
            <person name="Derks M.F."/>
            <person name="Anvar Y."/>
            <person name="Smit S."/>
            <person name="Van Straalen N."/>
            <person name="Roelofs D."/>
        </authorList>
    </citation>
    <scope>NUCLEOTIDE SEQUENCE [LARGE SCALE GENOMIC DNA]</scope>
    <source>
        <strain evidence="10 11">VU population</strain>
        <tissue evidence="10">Whole body</tissue>
    </source>
</reference>
<dbReference type="AlphaFoldDB" id="A0A226EN31"/>
<keyword evidence="3" id="KW-0560">Oxidoreductase</keyword>
<dbReference type="GO" id="GO:0005782">
    <property type="term" value="C:peroxisomal matrix"/>
    <property type="evidence" value="ECO:0007669"/>
    <property type="project" value="TreeGrafter"/>
</dbReference>
<sequence length="387" mass="43222">MLLEIIKLVITFINNLSNFLSKKHEKIEELYSVKDFENLFSKSCPKDVVAYYNCGADEERTTLENRNAFHRYILRPRMFVDVSNINLSTTIFGQKIATPIGICPMAMHTMAHRDGERATAKAIEKIGGIYIQSFHSSTSIEDLAWEVPHLRKWMQITLCKGTISIDMIKRAEKCGYEAIVVSVDTMSLGNRLELKRLKFDVPQTTRLANFDLYIQGKSEEESKHLTNYSTDLLRRDCTWNYVQYLKGQTSLPLILKGIQTKEDALLAMEYGADAIYVSNHGGRQLDSGKATIDILPEIVEAVKGRCSVFLDGGIMHGSDIFKAIALGADMVFVGRPILWGLGVAGEAGVDRVLSILKEELITTMTFCGTPDVNLITGNHCVKCPPVG</sequence>
<dbReference type="InterPro" id="IPR037396">
    <property type="entry name" value="FMN_HAD"/>
</dbReference>
<gene>
    <name evidence="10" type="ORF">Fcan01_06472</name>
</gene>
<evidence type="ECO:0000256" key="7">
    <source>
        <dbReference type="PIRSR" id="PIRSR000138-1"/>
    </source>
</evidence>
<comment type="catalytic activity">
    <reaction evidence="5">
        <text>a (2S)-2-hydroxycarboxylate + O2 = a 2-oxocarboxylate + H2O2</text>
        <dbReference type="Rhea" id="RHEA:16789"/>
        <dbReference type="ChEBI" id="CHEBI:15379"/>
        <dbReference type="ChEBI" id="CHEBI:16240"/>
        <dbReference type="ChEBI" id="CHEBI:35179"/>
        <dbReference type="ChEBI" id="CHEBI:58123"/>
        <dbReference type="EC" id="1.1.3.15"/>
    </reaction>
    <physiologicalReaction direction="left-to-right" evidence="5">
        <dbReference type="Rhea" id="RHEA:16790"/>
    </physiologicalReaction>
</comment>
<dbReference type="EC" id="1.1.3.15" evidence="2"/>
<dbReference type="PROSITE" id="PS00557">
    <property type="entry name" value="FMN_HYDROXY_ACID_DH_1"/>
    <property type="match status" value="1"/>
</dbReference>
<dbReference type="InterPro" id="IPR012133">
    <property type="entry name" value="Alpha-hydoxy_acid_DH_FMN"/>
</dbReference>
<evidence type="ECO:0000256" key="8">
    <source>
        <dbReference type="PIRSR" id="PIRSR000138-2"/>
    </source>
</evidence>
<feature type="binding site" evidence="8">
    <location>
        <begin position="334"/>
        <end position="335"/>
    </location>
    <ligand>
        <name>FMN</name>
        <dbReference type="ChEBI" id="CHEBI:58210"/>
    </ligand>
</feature>
<dbReference type="InterPro" id="IPR008259">
    <property type="entry name" value="FMN_hydac_DH_AS"/>
</dbReference>
<feature type="binding site" evidence="8">
    <location>
        <position position="283"/>
    </location>
    <ligand>
        <name>glyoxylate</name>
        <dbReference type="ChEBI" id="CHEBI:36655"/>
    </ligand>
</feature>
<feature type="binding site" evidence="8">
    <location>
        <position position="133"/>
    </location>
    <ligand>
        <name>FMN</name>
        <dbReference type="ChEBI" id="CHEBI:58210"/>
    </ligand>
</feature>
<feature type="active site" description="Proton acceptor" evidence="7">
    <location>
        <position position="280"/>
    </location>
</feature>
<dbReference type="PANTHER" id="PTHR10578">
    <property type="entry name" value="S -2-HYDROXY-ACID OXIDASE-RELATED"/>
    <property type="match status" value="1"/>
</dbReference>
<name>A0A226EN31_FOLCA</name>
<organism evidence="10 11">
    <name type="scientific">Folsomia candida</name>
    <name type="common">Springtail</name>
    <dbReference type="NCBI Taxonomy" id="158441"/>
    <lineage>
        <taxon>Eukaryota</taxon>
        <taxon>Metazoa</taxon>
        <taxon>Ecdysozoa</taxon>
        <taxon>Arthropoda</taxon>
        <taxon>Hexapoda</taxon>
        <taxon>Collembola</taxon>
        <taxon>Entomobryomorpha</taxon>
        <taxon>Isotomoidea</taxon>
        <taxon>Isotomidae</taxon>
        <taxon>Proisotominae</taxon>
        <taxon>Folsomia</taxon>
    </lineage>
</organism>
<evidence type="ECO:0000313" key="10">
    <source>
        <dbReference type="EMBL" id="OXA58690.1"/>
    </source>
</evidence>
<dbReference type="SUPFAM" id="SSF51395">
    <property type="entry name" value="FMN-linked oxidoreductases"/>
    <property type="match status" value="1"/>
</dbReference>
<feature type="binding site" evidence="8">
    <location>
        <position position="191"/>
    </location>
    <ligand>
        <name>glyoxylate</name>
        <dbReference type="ChEBI" id="CHEBI:36655"/>
    </ligand>
</feature>
<dbReference type="Pfam" id="PF01070">
    <property type="entry name" value="FMN_dh"/>
    <property type="match status" value="1"/>
</dbReference>
<feature type="binding site" evidence="8">
    <location>
        <position position="280"/>
    </location>
    <ligand>
        <name>glyoxylate</name>
        <dbReference type="ChEBI" id="CHEBI:36655"/>
    </ligand>
</feature>
<comment type="caution">
    <text evidence="10">The sequence shown here is derived from an EMBL/GenBank/DDBJ whole genome shotgun (WGS) entry which is preliminary data.</text>
</comment>
<dbReference type="InterPro" id="IPR013785">
    <property type="entry name" value="Aldolase_TIM"/>
</dbReference>
<evidence type="ECO:0000256" key="2">
    <source>
        <dbReference type="ARBA" id="ARBA00013087"/>
    </source>
</evidence>
<feature type="binding site" evidence="8">
    <location>
        <position position="155"/>
    </location>
    <ligand>
        <name>FMN</name>
        <dbReference type="ChEBI" id="CHEBI:58210"/>
    </ligand>
</feature>
<accession>A0A226EN31</accession>
<dbReference type="PROSITE" id="PS51349">
    <property type="entry name" value="FMN_HYDROXY_ACID_DH_2"/>
    <property type="match status" value="1"/>
</dbReference>
<comment type="catalytic activity">
    <reaction evidence="6">
        <text>2-hydroxyoctanoate + O2 = 2-oxooctanoate + H2O2</text>
        <dbReference type="Rhea" id="RHEA:67940"/>
        <dbReference type="ChEBI" id="CHEBI:15379"/>
        <dbReference type="ChEBI" id="CHEBI:16240"/>
        <dbReference type="ChEBI" id="CHEBI:133514"/>
        <dbReference type="ChEBI" id="CHEBI:176689"/>
    </reaction>
    <physiologicalReaction direction="left-to-right" evidence="6">
        <dbReference type="Rhea" id="RHEA:67941"/>
    </physiologicalReaction>
</comment>
<evidence type="ECO:0000256" key="3">
    <source>
        <dbReference type="ARBA" id="ARBA00023002"/>
    </source>
</evidence>
<dbReference type="CDD" id="cd02809">
    <property type="entry name" value="alpha_hydroxyacid_oxid_FMN"/>
    <property type="match status" value="1"/>
</dbReference>
<dbReference type="InterPro" id="IPR000262">
    <property type="entry name" value="FMN-dep_DH"/>
</dbReference>
<dbReference type="PANTHER" id="PTHR10578:SF149">
    <property type="entry name" value="2-HYDROXYACID OXIDASE 2"/>
    <property type="match status" value="1"/>
</dbReference>
<dbReference type="GO" id="GO:0010181">
    <property type="term" value="F:FMN binding"/>
    <property type="evidence" value="ECO:0007669"/>
    <property type="project" value="InterPro"/>
</dbReference>
<evidence type="ECO:0000313" key="11">
    <source>
        <dbReference type="Proteomes" id="UP000198287"/>
    </source>
</evidence>
<evidence type="ECO:0000256" key="5">
    <source>
        <dbReference type="ARBA" id="ARBA00029325"/>
    </source>
</evidence>
<keyword evidence="8" id="KW-0288">FMN</keyword>
<feature type="binding site" evidence="8">
    <location>
        <position position="256"/>
    </location>
    <ligand>
        <name>FMN</name>
        <dbReference type="ChEBI" id="CHEBI:58210"/>
    </ligand>
</feature>
<comment type="cofactor">
    <cofactor evidence="1">
        <name>FMN</name>
        <dbReference type="ChEBI" id="CHEBI:58210"/>
    </cofactor>
</comment>
<feature type="domain" description="FMN hydroxy acid dehydrogenase" evidence="9">
    <location>
        <begin position="25"/>
        <end position="385"/>
    </location>
</feature>
<evidence type="ECO:0000256" key="1">
    <source>
        <dbReference type="ARBA" id="ARBA00001917"/>
    </source>
</evidence>
<dbReference type="STRING" id="158441.A0A226EN31"/>
<feature type="binding site" evidence="8">
    <location>
        <position position="278"/>
    </location>
    <ligand>
        <name>FMN</name>
        <dbReference type="ChEBI" id="CHEBI:58210"/>
    </ligand>
</feature>
<feature type="binding site" evidence="8">
    <location>
        <begin position="104"/>
        <end position="106"/>
    </location>
    <ligand>
        <name>FMN</name>
        <dbReference type="ChEBI" id="CHEBI:58210"/>
    </ligand>
</feature>
<keyword evidence="8" id="KW-0285">Flavoprotein</keyword>
<feature type="binding site" evidence="8">
    <location>
        <position position="51"/>
    </location>
    <ligand>
        <name>glyoxylate</name>
        <dbReference type="ChEBI" id="CHEBI:36655"/>
    </ligand>
</feature>
<evidence type="ECO:0000256" key="4">
    <source>
        <dbReference type="ARBA" id="ARBA00024042"/>
    </source>
</evidence>
<dbReference type="EMBL" id="LNIX01000003">
    <property type="protein sequence ID" value="OXA58690.1"/>
    <property type="molecule type" value="Genomic_DNA"/>
</dbReference>
<keyword evidence="11" id="KW-1185">Reference proteome</keyword>
<dbReference type="GO" id="GO:0003973">
    <property type="term" value="F:(S)-2-hydroxy-acid oxidase activity"/>
    <property type="evidence" value="ECO:0007669"/>
    <property type="project" value="UniProtKB-EC"/>
</dbReference>